<reference evidence="2" key="1">
    <citation type="submission" date="2020-11" db="EMBL/GenBank/DDBJ databases">
        <authorList>
            <consortium name="DOE Joint Genome Institute"/>
            <person name="Ahrendt S."/>
            <person name="Riley R."/>
            <person name="Andreopoulos W."/>
            <person name="Labutti K."/>
            <person name="Pangilinan J."/>
            <person name="Ruiz-Duenas F.J."/>
            <person name="Barrasa J.M."/>
            <person name="Sanchez-Garcia M."/>
            <person name="Camarero S."/>
            <person name="Miyauchi S."/>
            <person name="Serrano A."/>
            <person name="Linde D."/>
            <person name="Babiker R."/>
            <person name="Drula E."/>
            <person name="Ayuso-Fernandez I."/>
            <person name="Pacheco R."/>
            <person name="Padilla G."/>
            <person name="Ferreira P."/>
            <person name="Barriuso J."/>
            <person name="Kellner H."/>
            <person name="Castanera R."/>
            <person name="Alfaro M."/>
            <person name="Ramirez L."/>
            <person name="Pisabarro A.G."/>
            <person name="Kuo A."/>
            <person name="Tritt A."/>
            <person name="Lipzen A."/>
            <person name="He G."/>
            <person name="Yan M."/>
            <person name="Ng V."/>
            <person name="Cullen D."/>
            <person name="Martin F."/>
            <person name="Rosso M.-N."/>
            <person name="Henrissat B."/>
            <person name="Hibbett D."/>
            <person name="Martinez A.T."/>
            <person name="Grigoriev I.V."/>
        </authorList>
    </citation>
    <scope>NUCLEOTIDE SEQUENCE</scope>
    <source>
        <strain evidence="2">MF-IS2</strain>
    </source>
</reference>
<dbReference type="EMBL" id="MU151137">
    <property type="protein sequence ID" value="KAF9449215.1"/>
    <property type="molecule type" value="Genomic_DNA"/>
</dbReference>
<dbReference type="Proteomes" id="UP000807342">
    <property type="component" value="Unassembled WGS sequence"/>
</dbReference>
<feature type="region of interest" description="Disordered" evidence="1">
    <location>
        <begin position="395"/>
        <end position="421"/>
    </location>
</feature>
<feature type="region of interest" description="Disordered" evidence="1">
    <location>
        <begin position="303"/>
        <end position="376"/>
    </location>
</feature>
<feature type="compositionally biased region" description="Polar residues" evidence="1">
    <location>
        <begin position="226"/>
        <end position="240"/>
    </location>
</feature>
<feature type="compositionally biased region" description="Polar residues" evidence="1">
    <location>
        <begin position="402"/>
        <end position="421"/>
    </location>
</feature>
<proteinExistence type="predicted"/>
<feature type="compositionally biased region" description="Basic and acidic residues" evidence="1">
    <location>
        <begin position="315"/>
        <end position="329"/>
    </location>
</feature>
<gene>
    <name evidence="2" type="ORF">P691DRAFT_774816</name>
</gene>
<keyword evidence="3" id="KW-1185">Reference proteome</keyword>
<evidence type="ECO:0000313" key="3">
    <source>
        <dbReference type="Proteomes" id="UP000807342"/>
    </source>
</evidence>
<evidence type="ECO:0000313" key="2">
    <source>
        <dbReference type="EMBL" id="KAF9449215.1"/>
    </source>
</evidence>
<feature type="region of interest" description="Disordered" evidence="1">
    <location>
        <begin position="654"/>
        <end position="676"/>
    </location>
</feature>
<evidence type="ECO:0000256" key="1">
    <source>
        <dbReference type="SAM" id="MobiDB-lite"/>
    </source>
</evidence>
<feature type="region of interest" description="Disordered" evidence="1">
    <location>
        <begin position="257"/>
        <end position="291"/>
    </location>
</feature>
<feature type="compositionally biased region" description="Polar residues" evidence="1">
    <location>
        <begin position="654"/>
        <end position="663"/>
    </location>
</feature>
<dbReference type="AlphaFoldDB" id="A0A9P6C4X0"/>
<feature type="region of interest" description="Disordered" evidence="1">
    <location>
        <begin position="176"/>
        <end position="240"/>
    </location>
</feature>
<name>A0A9P6C4X0_9AGAR</name>
<comment type="caution">
    <text evidence="2">The sequence shown here is derived from an EMBL/GenBank/DDBJ whole genome shotgun (WGS) entry which is preliminary data.</text>
</comment>
<dbReference type="OrthoDB" id="3263163at2759"/>
<organism evidence="2 3">
    <name type="scientific">Macrolepiota fuliginosa MF-IS2</name>
    <dbReference type="NCBI Taxonomy" id="1400762"/>
    <lineage>
        <taxon>Eukaryota</taxon>
        <taxon>Fungi</taxon>
        <taxon>Dikarya</taxon>
        <taxon>Basidiomycota</taxon>
        <taxon>Agaricomycotina</taxon>
        <taxon>Agaricomycetes</taxon>
        <taxon>Agaricomycetidae</taxon>
        <taxon>Agaricales</taxon>
        <taxon>Agaricineae</taxon>
        <taxon>Agaricaceae</taxon>
        <taxon>Macrolepiota</taxon>
    </lineage>
</organism>
<protein>
    <submittedName>
        <fullName evidence="2">Uncharacterized protein</fullName>
    </submittedName>
</protein>
<accession>A0A9P6C4X0</accession>
<feature type="compositionally biased region" description="Polar residues" evidence="1">
    <location>
        <begin position="348"/>
        <end position="360"/>
    </location>
</feature>
<sequence>MSNIWSDVRQHLASLGAKLQLSGESHAASMTTILLESMSMESGRRAGTLPRRCSSVSNALGSVKFCHNPSNMITNGLISQSIDMLSSARIPGHPSTQHLVIVAANAVYPEKGTCPSQGNLRSPQRASWWDKEAHRLKEMKMQNLVEGTLSPHPTSVPGESSVSKITVRLAVAKPEDISSGKSLQGGEACPPTNNAGRFGSPNSNSINHGIISGDSRDLSHHAPSNHDPTGSPKSSTQPTRAPSIVARLQQFHGLTKKKLYGSINHTPPRTPFFKDERVDGTPQHAPQQPLIPPEVQEYINHNYPVSKSGGKVQTKSKEERRIRLAERKATSPPRAPRREKKTLKTDQPHSSPASSHNSIPLSPVSPHIPSLTHTAIDGPTVTPLAMPYSPGYHTPTDGSYIATDSTLSQPQPLASPSFSPNIDILPQTQPTDLSDTYAMSGPLTLASGFDTPIPSFAGVLRPHSTPISQHQPSSVQSCAANTWTSSDAQLSLYQWDDSPAAAPHTFKGGYVERSGEAVLDGIATREEYLLPEMVPQHNPGINQSSLERFQMPDYTATDGNGTHYACSPASAFLYMDGGPELNRASTTLPTTSNINTNAQVILSRSMGFDYAHAMPLNGHVQAEHSGVTITPLYEFHHSSSSSLSAMINPSLSTFSPSRNAGSRSSEDDALTLPWTN</sequence>
<feature type="compositionally biased region" description="Polar residues" evidence="1">
    <location>
        <begin position="191"/>
        <end position="207"/>
    </location>
</feature>